<keyword evidence="7" id="KW-1185">Reference proteome</keyword>
<feature type="region of interest" description="Disordered" evidence="5">
    <location>
        <begin position="2438"/>
        <end position="2579"/>
    </location>
</feature>
<feature type="region of interest" description="Disordered" evidence="5">
    <location>
        <begin position="1284"/>
        <end position="1309"/>
    </location>
</feature>
<gene>
    <name evidence="6" type="ORF">CUR178_01466</name>
</gene>
<comment type="similarity">
    <text evidence="2">Belongs to the NUP186/NUP192/NUP205 family.</text>
</comment>
<feature type="compositionally biased region" description="Basic and acidic residues" evidence="5">
    <location>
        <begin position="2481"/>
        <end position="2490"/>
    </location>
</feature>
<dbReference type="OrthoDB" id="272187at2759"/>
<evidence type="ECO:0000256" key="1">
    <source>
        <dbReference type="ARBA" id="ARBA00004123"/>
    </source>
</evidence>
<dbReference type="KEGG" id="lenr:94168746"/>
<feature type="region of interest" description="Disordered" evidence="5">
    <location>
        <begin position="1472"/>
        <end position="1491"/>
    </location>
</feature>
<feature type="region of interest" description="Disordered" evidence="5">
    <location>
        <begin position="1"/>
        <end position="84"/>
    </location>
</feature>
<evidence type="ECO:0000256" key="3">
    <source>
        <dbReference type="ARBA" id="ARBA00022448"/>
    </source>
</evidence>
<evidence type="ECO:0000256" key="4">
    <source>
        <dbReference type="ARBA" id="ARBA00023242"/>
    </source>
</evidence>
<organism evidence="6 7">
    <name type="scientific">Leishmania enriettii</name>
    <dbReference type="NCBI Taxonomy" id="5663"/>
    <lineage>
        <taxon>Eukaryota</taxon>
        <taxon>Discoba</taxon>
        <taxon>Euglenozoa</taxon>
        <taxon>Kinetoplastea</taxon>
        <taxon>Metakinetoplastina</taxon>
        <taxon>Trypanosomatida</taxon>
        <taxon>Trypanosomatidae</taxon>
        <taxon>Leishmaniinae</taxon>
        <taxon>Leishmania</taxon>
    </lineage>
</organism>
<reference evidence="6 7" key="1">
    <citation type="submission" date="2021-02" db="EMBL/GenBank/DDBJ databases">
        <title>Leishmania (Mundinia) enrietti genome sequencing and assembly.</title>
        <authorList>
            <person name="Almutairi H."/>
            <person name="Gatherer D."/>
        </authorList>
    </citation>
    <scope>NUCLEOTIDE SEQUENCE [LARGE SCALE GENOMIC DNA]</scope>
    <source>
        <strain evidence="6">CUR178</strain>
    </source>
</reference>
<sequence>MFGTFANAPQPAQVSAPPSFGFPAGKAPAPAAADGSSAAPVKGEQPTEMLGTASGTSQPQQPLTSSSLPASGGFGFGKPPAAADRSCNASEAAQTAPAYMELFAKVCRDGVVSDPFIHEVKKRFSAPMEVSVAPPAVAASLTSAPATVPQAIRTALQTGAQWQAAAAPQATLAGFSISTASAAGASAAYSTLTRANEPKQQQERRRLQVEQAWEFLQTLLLCDSGYNNSEAPPVDNPASSQWRESVEEVKGLHAAVAAVAVPAASNLISFIKATVTADYQVSGSEASASAVFIDSRRKRPHKNPLLLAAQCLYVLSRHFQLTASVVKEALELMDALYLLLKSTLQNRVVPLPAFSDNADTCCLSTLIWLCVFSVVNMAAVWKKLRSSTGELRLNELIQSSVAASIEATVSTLRRKLRESVQPPHTSVSGGLHGDVLTDARRGGGGEPLLGGGGGDGGAASSLSVAVYTWQVLVDSYLSILTLAEGCLLRAKGSELGYDKALDAFLGERVESLPASHATSTSASIAVHRGKVTKRMVQLAPVPRTLVIPIGLLYMAPYEMMSFLFDEMLPLLRHLSELEVATHRRYCEQLEELPRLPSFVLSGGAVNPGGSMAAAEVRFGYQQRGAAQNSRAEDTDGGEAWLFEMTRAGAVGEVVGEPFTSEMAHLLEALAICLQHLPPEVLNPDLDSDCAATFFIFKNFVKHMRQVFATQRSSATAAAMGDSGGGGAISGFGAVWENYTLKLMTKFLEVMAMIGRNPQYTQRVVVLLTDAQTECGEMQWHSLVSQALECAGFNSTVIGISGAVGSDASTASAAAQTSSALPAAGGAADSDDTHGFLSTVRSAHGVPRALHRQFTRGYARKCQRHYIAGFFLLLRQLFGHPTLRPIVSAHMNLALALTFLSAPQQSQLMLGSTLSLISALITSVADAQLVWSFLEQRRLLQQPSVRTQQQTREGDSASALYDRVTALSSATAAGQNEATVHEEALSIIGHCQCECTHGTYDITIGFLNLVTALFQHDQPSMAALPVYSTVTHFIAQEILRGVLKRMFARPHERYTVMALASAALRQALLVRFRCSESGRTAVLPFASIMAINKAPTDVVGEVLKVILDASDAPYELLSHHRAAVRQAMRLLITAIQTVREQDIELLLFDNRTTLNTDLAVRVLAMCSLQDTLLTKTTLHLLLLFPFETANQAAHYWAGLTHRYAAVLDSFAQLLHPLNTTPVVVQAPPELVQLDFEPSELVPGWSAAMLIETKSLLLELLMQHADVTEPSLTAWMGGFYGEEFSHRDRRGQPSASTHGGATNGDGNAGEPGWWRSTLLTSVVEGACDCEVEHAHPTLAVKYVKLLYLLRANRLYGSLVIRPFLEAVCQTLFLRLQHYRTSQCTPVALSKYAYVLKLLALEACYTYRTAPESLRLAQNTTITSISVEVLLSLLYPFGSSAGAFADGGAAAPSDSEYAATENTGVQSLYEVDGCDSEPNVKASSKRNVDEDREDQWNRNVSVVPRDAAVDITSWLPQALQVLPTFPEKLPAVSGGLTHLIPAATDGVVQYNLTTLYSAIQEEQARANKRPLTMAELRDRLRPFIAANDCFFSYAAGVCFVEGWCQLVSVSCSVVKGLSVSRLRSFVLCILRGLDATTRLTAAAQEQVAVRLCHCLSTVMAHLRQTVCASVAQSLTAPPNAEAEAAWHGHSTGDYPGVRGDSDAQLDLGPLTAFRHGGFERSTAPRASSQLITATAVPSGDRGGESEIIIGQRRPREKSHHASLQFRNGDGEVGIGSSTCGIGKPFSTHAGDLSSFFSGAESISAVCNQRTTFASRRRPGVAGAALLLEPLVRALVHWGTRIATTRAELYLSLLCLAETPGVSLDDVAVWRFQRALLDVVCTDICSGGGSSGSGVGQGGLGASAAATQGRARLNGAAPANDSGSGAAALAIQAQHAVALLIALLQASAPIRDEFCNPDAGDGDGLGRWALRCATALLQSADDAVCNFFTSNRAQFGTLLWHLRSAFDVVSVISLSHSSQVLHSDLLRSCLAMRAWQYSTLVVLGYSQPTPSFDQAPTRALVEQNKEVLRHLLLGVVRWLNLLLSSLGDAAPLLYEVQKFIRDHRQLIDHVFVSPAAVSSTIAGSARLTASHLTLCAELSDCLRALSRSVLAVDCRSLVDGMALAELLSMLSSDEVWRRCPTDLHGFSDIDGGEGGVGGAAGGASLTSTAAAAGSERKDAYGIGDAKGTRAALATPTGAAAAHVVSTVERGRDIVALTVRNLAHLLLNTEYGQRSCEDAGVPIAHADSTPMLRHSPEKRQLVAQIVRQVAQSLVQTSTWEVREYRLECYLYALHAMVCLLHSFVLPLTSTVPLQKQPSDSSSLPGDFARYLSELPLGDFADALTQAQEAVYQLSEFNTDYRGGLRASRVAANAWALGAPSPGPHTLSNSVRIAYANLAASSADQKSTVSSTPPSVSFAPPAAARAGGGSADASSIPSTSGLLPAADGRRGGHDSDMGMQVMSRSPGAAGRREPTPGGPIPSAAASRSGGHGRDPNTTVAFDLDHPSSHPPHAHGQNGASARPGSVSAASGCHSPLLPATDEGEQLDPDVSLWELLPRRGCAEKGEWTRLYDSAAAHDVPGIVMDNDLDSTGVRSAPLQWKDVLNVENEVRQVKIAIANALRATKGAMSLVRKHA</sequence>
<feature type="compositionally biased region" description="Low complexity" evidence="5">
    <location>
        <begin position="56"/>
        <end position="83"/>
    </location>
</feature>
<dbReference type="PANTHER" id="PTHR31344">
    <property type="entry name" value="NUCLEAR PORE COMPLEX PROTEIN NUP205"/>
    <property type="match status" value="1"/>
</dbReference>
<comment type="caution">
    <text evidence="6">The sequence shown here is derived from an EMBL/GenBank/DDBJ whole genome shotgun (WGS) entry which is preliminary data.</text>
</comment>
<dbReference type="Proteomes" id="UP000674179">
    <property type="component" value="Chromosome 34"/>
</dbReference>
<dbReference type="GeneID" id="94168746"/>
<comment type="subcellular location">
    <subcellularLocation>
        <location evidence="1">Nucleus</location>
    </subcellularLocation>
</comment>
<feature type="compositionally biased region" description="Low complexity" evidence="5">
    <location>
        <begin position="2444"/>
        <end position="2472"/>
    </location>
</feature>
<protein>
    <submittedName>
        <fullName evidence="6">Uncharacterized protein</fullName>
    </submittedName>
</protein>
<evidence type="ECO:0000256" key="5">
    <source>
        <dbReference type="SAM" id="MobiDB-lite"/>
    </source>
</evidence>
<dbReference type="PANTHER" id="PTHR31344:SF0">
    <property type="entry name" value="NUCLEAR PORE COMPLEX PROTEIN NUP205"/>
    <property type="match status" value="1"/>
</dbReference>
<proteinExistence type="inferred from homology"/>
<accession>A0A836GJ39</accession>
<feature type="compositionally biased region" description="Low complexity" evidence="5">
    <location>
        <begin position="1"/>
        <end position="40"/>
    </location>
</feature>
<dbReference type="GO" id="GO:0005643">
    <property type="term" value="C:nuclear pore"/>
    <property type="evidence" value="ECO:0007669"/>
    <property type="project" value="InterPro"/>
</dbReference>
<dbReference type="EMBL" id="JAFHKP010000034">
    <property type="protein sequence ID" value="KAG5468632.1"/>
    <property type="molecule type" value="Genomic_DNA"/>
</dbReference>
<evidence type="ECO:0000256" key="2">
    <source>
        <dbReference type="ARBA" id="ARBA00005892"/>
    </source>
</evidence>
<name>A0A836GJ39_LEIEN</name>
<evidence type="ECO:0000313" key="6">
    <source>
        <dbReference type="EMBL" id="KAG5468632.1"/>
    </source>
</evidence>
<evidence type="ECO:0000313" key="7">
    <source>
        <dbReference type="Proteomes" id="UP000674179"/>
    </source>
</evidence>
<keyword evidence="4" id="KW-0539">Nucleus</keyword>
<dbReference type="InterPro" id="IPR021827">
    <property type="entry name" value="Nup186/Nup192/Nup205"/>
</dbReference>
<keyword evidence="3" id="KW-0813">Transport</keyword>
<dbReference type="RefSeq" id="XP_067689339.1">
    <property type="nucleotide sequence ID" value="XM_067833236.1"/>
</dbReference>